<name>A0A9X2JEM2_9BACT</name>
<dbReference type="AlphaFoldDB" id="A0A9X2JEM2"/>
<evidence type="ECO:0000313" key="1">
    <source>
        <dbReference type="EMBL" id="MCO6042806.1"/>
    </source>
</evidence>
<dbReference type="Proteomes" id="UP001155241">
    <property type="component" value="Unassembled WGS sequence"/>
</dbReference>
<organism evidence="1 2">
    <name type="scientific">Aeoliella straminimaris</name>
    <dbReference type="NCBI Taxonomy" id="2954799"/>
    <lineage>
        <taxon>Bacteria</taxon>
        <taxon>Pseudomonadati</taxon>
        <taxon>Planctomycetota</taxon>
        <taxon>Planctomycetia</taxon>
        <taxon>Pirellulales</taxon>
        <taxon>Lacipirellulaceae</taxon>
        <taxon>Aeoliella</taxon>
    </lineage>
</organism>
<proteinExistence type="predicted"/>
<reference evidence="1" key="1">
    <citation type="submission" date="2022-06" db="EMBL/GenBank/DDBJ databases">
        <title>Aeoliella straminimaris, a novel planctomycete from sediments.</title>
        <authorList>
            <person name="Vitorino I.R."/>
            <person name="Lage O.M."/>
        </authorList>
    </citation>
    <scope>NUCLEOTIDE SEQUENCE</scope>
    <source>
        <strain evidence="1">ICT_H6.2</strain>
    </source>
</reference>
<gene>
    <name evidence="1" type="ORF">NG895_02695</name>
</gene>
<dbReference type="EMBL" id="JAMXLR010000011">
    <property type="protein sequence ID" value="MCO6042806.1"/>
    <property type="molecule type" value="Genomic_DNA"/>
</dbReference>
<dbReference type="Gene3D" id="3.40.50.11440">
    <property type="match status" value="1"/>
</dbReference>
<evidence type="ECO:0000313" key="2">
    <source>
        <dbReference type="Proteomes" id="UP001155241"/>
    </source>
</evidence>
<accession>A0A9X2JEM2</accession>
<protein>
    <recommendedName>
        <fullName evidence="3">LarA-like N-terminal domain-containing protein</fullName>
    </recommendedName>
</protein>
<evidence type="ECO:0008006" key="3">
    <source>
        <dbReference type="Google" id="ProtNLM"/>
    </source>
</evidence>
<dbReference type="InterPro" id="IPR043166">
    <property type="entry name" value="LarA-like_C"/>
</dbReference>
<sequence>MSYLAQVHLGELPPLEITLRDEAWRGGGDRANSGRLAAAEVVTATTAALEAPVGFPPLSQATVPGDLVAIAIGANVRHASDVVRGVMAALETAGTERSSVQVVTGSVEEANRLREQLDDLTGDGLVVVGHVPGDNEALCYLAAVEDEPLMISRQLFEADVVIPVGCGRMSQSRDARGVYESIYPRFADVLTQRRYAQADALDSPTAGMIRRRETEQAGWLLGSALVVQVIPARGGGVAQVVAGAPDDVARVVDETCDREWALTIEQPAQLVVATLAGGPEEQTWDNVARALHTAATVADDEQSAVAICTQLDTPPGKSLKKLMATGGNLDRAAQLNDAQTDDAQAAWEIYKALCRGPVFFMSQLESEVVEDLGMTPIASTDELARLAQRSASCIVLNEVQYTVPKWAE</sequence>
<dbReference type="Gene3D" id="3.90.226.30">
    <property type="match status" value="1"/>
</dbReference>
<keyword evidence="2" id="KW-1185">Reference proteome</keyword>
<dbReference type="RefSeq" id="WP_252850906.1">
    <property type="nucleotide sequence ID" value="NZ_JAMXLR010000011.1"/>
</dbReference>
<comment type="caution">
    <text evidence="1">The sequence shown here is derived from an EMBL/GenBank/DDBJ whole genome shotgun (WGS) entry which is preliminary data.</text>
</comment>